<evidence type="ECO:0008006" key="3">
    <source>
        <dbReference type="Google" id="ProtNLM"/>
    </source>
</evidence>
<keyword evidence="2" id="KW-1185">Reference proteome</keyword>
<protein>
    <recommendedName>
        <fullName evidence="3">C-type lectin domain-containing protein</fullName>
    </recommendedName>
</protein>
<evidence type="ECO:0000313" key="2">
    <source>
        <dbReference type="Proteomes" id="UP000612055"/>
    </source>
</evidence>
<accession>A0A835XIM3</accession>
<dbReference type="EMBL" id="JAEHOE010000500">
    <property type="protein sequence ID" value="KAG2481820.1"/>
    <property type="molecule type" value="Genomic_DNA"/>
</dbReference>
<evidence type="ECO:0000313" key="1">
    <source>
        <dbReference type="EMBL" id="KAG2481820.1"/>
    </source>
</evidence>
<dbReference type="SUPFAM" id="SSF56436">
    <property type="entry name" value="C-type lectin-like"/>
    <property type="match status" value="1"/>
</dbReference>
<dbReference type="AlphaFoldDB" id="A0A835XIM3"/>
<organism evidence="1 2">
    <name type="scientific">Edaphochlamys debaryana</name>
    <dbReference type="NCBI Taxonomy" id="47281"/>
    <lineage>
        <taxon>Eukaryota</taxon>
        <taxon>Viridiplantae</taxon>
        <taxon>Chlorophyta</taxon>
        <taxon>core chlorophytes</taxon>
        <taxon>Chlorophyceae</taxon>
        <taxon>CS clade</taxon>
        <taxon>Chlamydomonadales</taxon>
        <taxon>Chlamydomonadales incertae sedis</taxon>
        <taxon>Edaphochlamys</taxon>
    </lineage>
</organism>
<gene>
    <name evidence="1" type="ORF">HYH03_019213</name>
</gene>
<dbReference type="InterPro" id="IPR016187">
    <property type="entry name" value="CTDL_fold"/>
</dbReference>
<name>A0A835XIM3_9CHLO</name>
<comment type="caution">
    <text evidence="1">The sequence shown here is derived from an EMBL/GenBank/DDBJ whole genome shotgun (WGS) entry which is preliminary data.</text>
</comment>
<sequence length="250" mass="25729">MLVVSARGRSMRLFAAPNVTYANAEAACASRGEILAPISPAAALAFLREGLAKLQESEPVRAWVGARIAGGKLLSSDGSRVLPALLPFPAAAAAYMEDSCLVAAADRDTLAPVPCGSTGVGAFACGRTFRKGKALTAEHHTIKPGPVAEAMALLASNATLRVISEDPASGWVSVSVTVRLDSPSAVEGWLESAQRVVCAALMQRTGAADCRLTSSASDGSAAAYLAVRLLRRADGDSIPRATLEPSSQLN</sequence>
<proteinExistence type="predicted"/>
<reference evidence="1" key="1">
    <citation type="journal article" date="2020" name="bioRxiv">
        <title>Comparative genomics of Chlamydomonas.</title>
        <authorList>
            <person name="Craig R.J."/>
            <person name="Hasan A.R."/>
            <person name="Ness R.W."/>
            <person name="Keightley P.D."/>
        </authorList>
    </citation>
    <scope>NUCLEOTIDE SEQUENCE</scope>
    <source>
        <strain evidence="1">CCAP 11/70</strain>
    </source>
</reference>
<dbReference type="Proteomes" id="UP000612055">
    <property type="component" value="Unassembled WGS sequence"/>
</dbReference>